<dbReference type="PANTHER" id="PTHR11742">
    <property type="entry name" value="MANNOSYL-OLIGOSACCHARIDE ALPHA-1,2-MANNOSIDASE-RELATED"/>
    <property type="match status" value="1"/>
</dbReference>
<evidence type="ECO:0000256" key="2">
    <source>
        <dbReference type="ARBA" id="ARBA00004922"/>
    </source>
</evidence>
<dbReference type="Proteomes" id="UP001201980">
    <property type="component" value="Unassembled WGS sequence"/>
</dbReference>
<evidence type="ECO:0000256" key="6">
    <source>
        <dbReference type="PIRSR" id="PIRSR601382-1"/>
    </source>
</evidence>
<dbReference type="Gene3D" id="1.50.10.10">
    <property type="match status" value="1"/>
</dbReference>
<feature type="active site" description="Proton donor" evidence="6">
    <location>
        <position position="235"/>
    </location>
</feature>
<evidence type="ECO:0000313" key="13">
    <source>
        <dbReference type="Proteomes" id="UP001201980"/>
    </source>
</evidence>
<comment type="cofactor">
    <cofactor evidence="1 7">
        <name>Ca(2+)</name>
        <dbReference type="ChEBI" id="CHEBI:29108"/>
    </cofactor>
</comment>
<comment type="pathway">
    <text evidence="2">Protein modification; protein glycosylation.</text>
</comment>
<evidence type="ECO:0000256" key="7">
    <source>
        <dbReference type="PIRSR" id="PIRSR601382-2"/>
    </source>
</evidence>
<dbReference type="EC" id="3.2.1.-" evidence="9"/>
<comment type="caution">
    <text evidence="12">The sequence shown here is derived from an EMBL/GenBank/DDBJ whole genome shotgun (WGS) entry which is preliminary data.</text>
</comment>
<dbReference type="GO" id="GO:0016020">
    <property type="term" value="C:membrane"/>
    <property type="evidence" value="ECO:0007669"/>
    <property type="project" value="InterPro"/>
</dbReference>
<keyword evidence="5 8" id="KW-1015">Disulfide bond</keyword>
<evidence type="ECO:0000256" key="11">
    <source>
        <dbReference type="SAM" id="Phobius"/>
    </source>
</evidence>
<dbReference type="SUPFAM" id="SSF48225">
    <property type="entry name" value="Seven-hairpin glycosidases"/>
    <property type="match status" value="1"/>
</dbReference>
<dbReference type="InterPro" id="IPR012341">
    <property type="entry name" value="6hp_glycosidase-like_sf"/>
</dbReference>
<keyword evidence="7" id="KW-0479">Metal-binding</keyword>
<dbReference type="PANTHER" id="PTHR11742:SF89">
    <property type="entry name" value="ALPHA-1,2-MANNOSIDASE"/>
    <property type="match status" value="1"/>
</dbReference>
<keyword evidence="4 9" id="KW-0378">Hydrolase</keyword>
<reference evidence="12" key="1">
    <citation type="submission" date="2022-07" db="EMBL/GenBank/DDBJ databases">
        <title>Draft genome sequence of Zalerion maritima ATCC 34329, a (micro)plastics degrading marine fungus.</title>
        <authorList>
            <person name="Paco A."/>
            <person name="Goncalves M.F.M."/>
            <person name="Rocha-Santos T.A.P."/>
            <person name="Alves A."/>
        </authorList>
    </citation>
    <scope>NUCLEOTIDE SEQUENCE</scope>
    <source>
        <strain evidence="12">ATCC 34329</strain>
    </source>
</reference>
<sequence>MAEGGERGKDKEQSGSSLNGGSVTKPLPRTGASAQAEEAQESSAITAPSRLRTPGPRSRFRAAIGILIAVAVAALCLALIFYLKDNDYLRDDYPYVHNSYDWANFEQFYPVADDDFTPLPANTGDRVSLPRVQYDFSDSNSDSDRKEVLTARASAVKSATRKTWRTYSKHAMPHDELNPIQLSWTDPLSGWGATMVDGLDTLWIMDMKEEFYHAVREVALIDWADERFLACNIFETTIRYLGGLLSAYDLSGLPVLLNKARDLGDMLLVAFDTPNRIPSYWFNYDNARQGTQTAGLNQGSASATSLCLEFTRLAQLTGKDKYYDAVHRVSVFLASTQNSTLLPGMWPAQLDFRDMTAEGTDYTLGAGADSLYEYLLKMHILLSGADPVYESMYEAASEAARKALLFRPMVPTLDGESPDVLLSGSASVTFAGAEPDLVPKAQHLSCFTGGMFALGGKILNNSLHVDVGGKLARGCSWAYNASNHGIMPEAALLAPCPGDISSVNGGYGDDSCAFNLTIWQDYSGGTTKDGPFTDIIDGSYILRPEAIESLFILYRITGNPEFQDLAWDMWLSIVNVTETEHAFAAAKDVTVDRDELVELDDDMESFWVAETLKYFYLIFEDPGTISLDDWVFNTEAHPFKRSWE</sequence>
<dbReference type="InterPro" id="IPR050749">
    <property type="entry name" value="Glycosyl_Hydrolase_47"/>
</dbReference>
<feature type="compositionally biased region" description="Low complexity" evidence="10">
    <location>
        <begin position="32"/>
        <end position="44"/>
    </location>
</feature>
<dbReference type="GO" id="GO:0005975">
    <property type="term" value="P:carbohydrate metabolic process"/>
    <property type="evidence" value="ECO:0007669"/>
    <property type="project" value="InterPro"/>
</dbReference>
<feature type="region of interest" description="Disordered" evidence="10">
    <location>
        <begin position="1"/>
        <end position="53"/>
    </location>
</feature>
<dbReference type="AlphaFoldDB" id="A0AAD5RP68"/>
<keyword evidence="11" id="KW-0812">Transmembrane</keyword>
<protein>
    <recommendedName>
        <fullName evidence="9">alpha-1,2-Mannosidase</fullName>
        <ecNumber evidence="9">3.2.1.-</ecNumber>
    </recommendedName>
</protein>
<evidence type="ECO:0000256" key="4">
    <source>
        <dbReference type="ARBA" id="ARBA00022801"/>
    </source>
</evidence>
<feature type="active site" description="Proton donor" evidence="6">
    <location>
        <position position="489"/>
    </location>
</feature>
<dbReference type="GO" id="GO:0036503">
    <property type="term" value="P:ERAD pathway"/>
    <property type="evidence" value="ECO:0007669"/>
    <property type="project" value="UniProtKB-ARBA"/>
</dbReference>
<dbReference type="InterPro" id="IPR036026">
    <property type="entry name" value="Seven-hairpin_glycosidases"/>
</dbReference>
<feature type="disulfide bond" evidence="8">
    <location>
        <begin position="446"/>
        <end position="475"/>
    </location>
</feature>
<proteinExistence type="inferred from homology"/>
<dbReference type="EMBL" id="JAKWBI020000165">
    <property type="protein sequence ID" value="KAJ2900790.1"/>
    <property type="molecule type" value="Genomic_DNA"/>
</dbReference>
<keyword evidence="9" id="KW-0326">Glycosidase</keyword>
<feature type="binding site" evidence="7">
    <location>
        <position position="634"/>
    </location>
    <ligand>
        <name>Ca(2+)</name>
        <dbReference type="ChEBI" id="CHEBI:29108"/>
    </ligand>
</feature>
<evidence type="ECO:0000256" key="1">
    <source>
        <dbReference type="ARBA" id="ARBA00001913"/>
    </source>
</evidence>
<evidence type="ECO:0000256" key="8">
    <source>
        <dbReference type="PIRSR" id="PIRSR601382-3"/>
    </source>
</evidence>
<gene>
    <name evidence="12" type="ORF">MKZ38_002228</name>
</gene>
<dbReference type="GO" id="GO:0005509">
    <property type="term" value="F:calcium ion binding"/>
    <property type="evidence" value="ECO:0007669"/>
    <property type="project" value="InterPro"/>
</dbReference>
<evidence type="ECO:0000256" key="3">
    <source>
        <dbReference type="ARBA" id="ARBA00007658"/>
    </source>
</evidence>
<feature type="compositionally biased region" description="Basic and acidic residues" evidence="10">
    <location>
        <begin position="1"/>
        <end position="13"/>
    </location>
</feature>
<evidence type="ECO:0000256" key="10">
    <source>
        <dbReference type="SAM" id="MobiDB-lite"/>
    </source>
</evidence>
<feature type="active site" evidence="6">
    <location>
        <position position="369"/>
    </location>
</feature>
<accession>A0AAD5RP68</accession>
<feature type="transmembrane region" description="Helical" evidence="11">
    <location>
        <begin position="60"/>
        <end position="83"/>
    </location>
</feature>
<dbReference type="PRINTS" id="PR00747">
    <property type="entry name" value="GLYHDRLASE47"/>
</dbReference>
<keyword evidence="13" id="KW-1185">Reference proteome</keyword>
<dbReference type="Pfam" id="PF01532">
    <property type="entry name" value="Glyco_hydro_47"/>
    <property type="match status" value="1"/>
</dbReference>
<name>A0AAD5RP68_9PEZI</name>
<organism evidence="12 13">
    <name type="scientific">Zalerion maritima</name>
    <dbReference type="NCBI Taxonomy" id="339359"/>
    <lineage>
        <taxon>Eukaryota</taxon>
        <taxon>Fungi</taxon>
        <taxon>Dikarya</taxon>
        <taxon>Ascomycota</taxon>
        <taxon>Pezizomycotina</taxon>
        <taxon>Sordariomycetes</taxon>
        <taxon>Lulworthiomycetidae</taxon>
        <taxon>Lulworthiales</taxon>
        <taxon>Lulworthiaceae</taxon>
        <taxon>Zalerion</taxon>
    </lineage>
</organism>
<keyword evidence="11" id="KW-1133">Transmembrane helix</keyword>
<evidence type="ECO:0000256" key="9">
    <source>
        <dbReference type="RuleBase" id="RU361193"/>
    </source>
</evidence>
<dbReference type="GO" id="GO:0005783">
    <property type="term" value="C:endoplasmic reticulum"/>
    <property type="evidence" value="ECO:0007669"/>
    <property type="project" value="TreeGrafter"/>
</dbReference>
<comment type="similarity">
    <text evidence="3 9">Belongs to the glycosyl hydrolase 47 family.</text>
</comment>
<dbReference type="GO" id="GO:0004571">
    <property type="term" value="F:mannosyl-oligosaccharide 1,2-alpha-mannosidase activity"/>
    <property type="evidence" value="ECO:0007669"/>
    <property type="project" value="InterPro"/>
</dbReference>
<evidence type="ECO:0000313" key="12">
    <source>
        <dbReference type="EMBL" id="KAJ2900790.1"/>
    </source>
</evidence>
<feature type="active site" evidence="6">
    <location>
        <position position="545"/>
    </location>
</feature>
<keyword evidence="7" id="KW-0106">Calcium</keyword>
<evidence type="ECO:0000256" key="5">
    <source>
        <dbReference type="ARBA" id="ARBA00023157"/>
    </source>
</evidence>
<dbReference type="InterPro" id="IPR001382">
    <property type="entry name" value="Glyco_hydro_47"/>
</dbReference>
<keyword evidence="11" id="KW-0472">Membrane</keyword>